<feature type="compositionally biased region" description="Low complexity" evidence="11">
    <location>
        <begin position="192"/>
        <end position="203"/>
    </location>
</feature>
<feature type="region of interest" description="Disordered" evidence="11">
    <location>
        <begin position="1"/>
        <end position="741"/>
    </location>
</feature>
<dbReference type="Ensembl" id="ENSSFOT00015039040.1">
    <property type="protein sequence ID" value="ENSSFOP00015046226.1"/>
    <property type="gene ID" value="ENSSFOG00015020409.2"/>
</dbReference>
<comment type="subcellular location">
    <subcellularLocation>
        <location evidence="1">Nucleus</location>
    </subcellularLocation>
</comment>
<dbReference type="GO" id="GO:0071565">
    <property type="term" value="C:nBAF complex"/>
    <property type="evidence" value="ECO:0007669"/>
    <property type="project" value="TreeGrafter"/>
</dbReference>
<keyword evidence="14" id="KW-1185">Reference proteome</keyword>
<dbReference type="SMART" id="SM01014">
    <property type="entry name" value="ARID"/>
    <property type="match status" value="1"/>
</dbReference>
<dbReference type="SUPFAM" id="SSF46774">
    <property type="entry name" value="ARID-like"/>
    <property type="match status" value="1"/>
</dbReference>
<dbReference type="Gene3D" id="1.10.150.60">
    <property type="entry name" value="ARID DNA-binding domain"/>
    <property type="match status" value="1"/>
</dbReference>
<keyword evidence="7" id="KW-0805">Transcription regulation</keyword>
<feature type="compositionally biased region" description="Pro residues" evidence="11">
    <location>
        <begin position="474"/>
        <end position="490"/>
    </location>
</feature>
<feature type="compositionally biased region" description="Low complexity" evidence="11">
    <location>
        <begin position="1"/>
        <end position="17"/>
    </location>
</feature>
<dbReference type="GO" id="GO:0045893">
    <property type="term" value="P:positive regulation of DNA-templated transcription"/>
    <property type="evidence" value="ECO:0007669"/>
    <property type="project" value="TreeGrafter"/>
</dbReference>
<proteinExistence type="predicted"/>
<feature type="compositionally biased region" description="Low complexity" evidence="11">
    <location>
        <begin position="227"/>
        <end position="241"/>
    </location>
</feature>
<evidence type="ECO:0000313" key="13">
    <source>
        <dbReference type="Ensembl" id="ENSSFOP00015046226.1"/>
    </source>
</evidence>
<evidence type="ECO:0000256" key="7">
    <source>
        <dbReference type="ARBA" id="ARBA00023015"/>
    </source>
</evidence>
<feature type="compositionally biased region" description="Polar residues" evidence="11">
    <location>
        <begin position="541"/>
        <end position="559"/>
    </location>
</feature>
<feature type="compositionally biased region" description="Polar residues" evidence="11">
    <location>
        <begin position="414"/>
        <end position="424"/>
    </location>
</feature>
<feature type="compositionally biased region" description="Low complexity" evidence="11">
    <location>
        <begin position="1329"/>
        <end position="1341"/>
    </location>
</feature>
<feature type="compositionally biased region" description="Low complexity" evidence="11">
    <location>
        <begin position="593"/>
        <end position="609"/>
    </location>
</feature>
<feature type="compositionally biased region" description="Polar residues" evidence="11">
    <location>
        <begin position="610"/>
        <end position="620"/>
    </location>
</feature>
<dbReference type="OrthoDB" id="8709537at2759"/>
<evidence type="ECO:0000256" key="1">
    <source>
        <dbReference type="ARBA" id="ARBA00004123"/>
    </source>
</evidence>
<feature type="compositionally biased region" description="Low complexity" evidence="11">
    <location>
        <begin position="428"/>
        <end position="473"/>
    </location>
</feature>
<dbReference type="GO" id="GO:0003677">
    <property type="term" value="F:DNA binding"/>
    <property type="evidence" value="ECO:0007669"/>
    <property type="project" value="UniProtKB-KW"/>
</dbReference>
<evidence type="ECO:0000313" key="14">
    <source>
        <dbReference type="Proteomes" id="UP000694397"/>
    </source>
</evidence>
<evidence type="ECO:0000256" key="9">
    <source>
        <dbReference type="ARBA" id="ARBA00023163"/>
    </source>
</evidence>
<keyword evidence="3" id="KW-0597">Phosphoprotein</keyword>
<dbReference type="Proteomes" id="UP000694397">
    <property type="component" value="Chromosome 23"/>
</dbReference>
<evidence type="ECO:0000256" key="6">
    <source>
        <dbReference type="ARBA" id="ARBA00022990"/>
    </source>
</evidence>
<evidence type="ECO:0000256" key="11">
    <source>
        <dbReference type="SAM" id="MobiDB-lite"/>
    </source>
</evidence>
<gene>
    <name evidence="13" type="primary">ARID1A</name>
</gene>
<feature type="compositionally biased region" description="Acidic residues" evidence="11">
    <location>
        <begin position="1662"/>
        <end position="1689"/>
    </location>
</feature>
<protein>
    <submittedName>
        <fullName evidence="13">AT-rich interaction domain 1A</fullName>
    </submittedName>
</protein>
<keyword evidence="2" id="KW-0488">Methylation</keyword>
<name>A0A8C9T3E5_SCLFO</name>
<feature type="region of interest" description="Disordered" evidence="11">
    <location>
        <begin position="1494"/>
        <end position="1513"/>
    </location>
</feature>
<dbReference type="PANTHER" id="PTHR12656">
    <property type="entry name" value="BRG-1 ASSOCIATED FACTOR 250 BAF250"/>
    <property type="match status" value="1"/>
</dbReference>
<keyword evidence="8" id="KW-0238">DNA-binding</keyword>
<dbReference type="GO" id="GO:0035060">
    <property type="term" value="C:brahma complex"/>
    <property type="evidence" value="ECO:0007669"/>
    <property type="project" value="InterPro"/>
</dbReference>
<feature type="region of interest" description="Disordered" evidence="11">
    <location>
        <begin position="1659"/>
        <end position="1748"/>
    </location>
</feature>
<dbReference type="InterPro" id="IPR001606">
    <property type="entry name" value="ARID_dom"/>
</dbReference>
<feature type="compositionally biased region" description="Pro residues" evidence="11">
    <location>
        <begin position="1103"/>
        <end position="1118"/>
    </location>
</feature>
<feature type="compositionally biased region" description="Low complexity" evidence="11">
    <location>
        <begin position="729"/>
        <end position="741"/>
    </location>
</feature>
<dbReference type="InterPro" id="IPR011989">
    <property type="entry name" value="ARM-like"/>
</dbReference>
<feature type="compositionally biased region" description="Polar residues" evidence="11">
    <location>
        <begin position="373"/>
        <end position="407"/>
    </location>
</feature>
<dbReference type="Pfam" id="PF12031">
    <property type="entry name" value="BAF250_C"/>
    <property type="match status" value="1"/>
</dbReference>
<keyword evidence="4" id="KW-0156">Chromatin regulator</keyword>
<dbReference type="Pfam" id="PF01388">
    <property type="entry name" value="ARID"/>
    <property type="match status" value="1"/>
</dbReference>
<feature type="compositionally biased region" description="Gly residues" evidence="11">
    <location>
        <begin position="255"/>
        <end position="272"/>
    </location>
</feature>
<feature type="domain" description="ARID" evidence="12">
    <location>
        <begin position="959"/>
        <end position="1050"/>
    </location>
</feature>
<evidence type="ECO:0000259" key="12">
    <source>
        <dbReference type="PROSITE" id="PS51011"/>
    </source>
</evidence>
<dbReference type="PROSITE" id="PS51011">
    <property type="entry name" value="ARID"/>
    <property type="match status" value="1"/>
</dbReference>
<evidence type="ECO:0000256" key="8">
    <source>
        <dbReference type="ARBA" id="ARBA00023125"/>
    </source>
</evidence>
<feature type="compositionally biased region" description="Polar residues" evidence="11">
    <location>
        <begin position="699"/>
        <end position="713"/>
    </location>
</feature>
<feature type="compositionally biased region" description="Low complexity" evidence="11">
    <location>
        <begin position="325"/>
        <end position="350"/>
    </location>
</feature>
<reference evidence="13 14" key="1">
    <citation type="submission" date="2019-04" db="EMBL/GenBank/DDBJ databases">
        <authorList>
            <consortium name="Wellcome Sanger Institute Data Sharing"/>
        </authorList>
    </citation>
    <scope>NUCLEOTIDE SEQUENCE [LARGE SCALE GENOMIC DNA]</scope>
</reference>
<keyword evidence="10" id="KW-0539">Nucleus</keyword>
<evidence type="ECO:0000256" key="3">
    <source>
        <dbReference type="ARBA" id="ARBA00022553"/>
    </source>
</evidence>
<sequence>MAAQVASAAALSSSPPAELKKPEREPLDDSAPGDKQQEKQEAGGDGGSPAHKDAQDGAEPGGAGGGGGGESDMKNGNGTPGRLGGGSHGDSAGAEASGHPGAALHHPGAFPPPPYGYGQHYSRAPFHQHGGQQSPGMAATAQPVPAADSYPGNAHDFPNHQFNSYGAFPNRSPYPGAGYAVSSPRSGPPGQQPAKQQQQAAMGTSYGGGGGGQRFSATTNPPPAATPTPTLNQLLTSPSSTRAYPGYPASEYGGTPEGPGKEMGGSGGGPYGAGSHPAWQQRSHHGPPMSPGSTAPLLGRTQQQPSSPMDPMAKMRSQSYGAANPYSQQPQQGPSPGSQQGASYPGQSYGPPAPQRYPMGMPGRSHGGMGTVSGMQYSQQMAPYGQQSPASYYSQQGAPPHSGQQQVPYGHQSHPAQGSSQHGQQGLPYPQSQGQAPYGQQQQAPYGQQQVPPGQVPPQQNSQAPGGPLTQPGYPQPPLQQQPAPAPSQQPPSQTMAPTSQTQQAPGHAPPLQGQPTPYSQTPPLQQQQSSFQRFPPPPQELSQDSFGSQSSAPPSIQPKSGPEDGLSGRPSSLPDLSGSIDDLPTGTEGALSPGVSTSGVSSSQGEQSNPAQSPFSPHTSPHLPGIRGPSPSPVSSPASITQSRSGPLSPAAVPGNQMPPRPPSVQSDGILHPSMNQSAMGQDRVFMRNPQMPPYGSPQPSSALSPRQSSGGQMHAGMGSYQQNNSMGNYGPQGAQYGPQGYRQTGYSTMPNSTYPGPGMGAQGGGPSYTGIPPGRMGPGQICTRSYGPNAGPSMGPNMGPNMGSSMGSSMGPNMGNMSSQMGSMMCPPSGALNRKVQDSAAMQHTNNNSMHNRPPSYPSMPQGMMGGGAPSPYTPAMNSMPGMMNLQGGPYPMGGSMANSAAGMAPSPEFGLDGKLNPAQKMNNKVDGTPKNESKKKSSSSTTTNEKITRLYELGPEPERKVWVDRYLAFTEEKAMGMSNLPAVGRKPLDLFRLYVSVKDIGGLTQVNKNKKWRELATNLNVGTSSSAASSLKKQYIQCLYAFECKVERGEDPPPDIFTADAKKNQAKIQPPSPAGSGSLQGPQTPQSTSSSMAEGGDLKPPTPASTPHSQMPPMPGVRSAAVSLQDPFADGSDSAFPRRNSVTPNSGYQGGVAPPDMMVRMGPYEPNKDPFSAMRKGGEQFISSAQGPGGSMGEQYGRGPAGPMGSVPMGQRQQYPYGPGYDRRQDPAMGPDAPVGPGATQTNLMPSNADTGMYSPTRCPAQQQQRHDSYGNQYSGQGAPPGGSYPTQQQGTYPQQQPGYKRAVDGGYGPPAKRHEADMYSVPFTGQQQPQGPQSAAPPSQPDMYNQYNSYPGPDRRPSGPQNQFPFPFSRDRVPAPSGPNSQPSVPLQMMSGSMAPGPDGSQGPMWQSRGDLNFASFPNRQGPSTPAPGPGYHAVNRSEEMMPPEQRVNHDGQWTGHSGQRQAPYVPPMSRPLQAGYPPAQAMQNHIPQVSSPAPMVRPTESRTSPSKSSYLHMGMKMQKAGPPIPAAHIGQAPAQPPLIHREVSFPAGSVEATQPVLKPWRRLTMKDIGTPEAWRVMMSLKSGLLAESTWALDTINILLYDDSSISTFSLCQLPGFLELLVEYFRRCLIEIFGILKEYEVGDLGQCTLLDPNALDREDSEEEVEPECSEEDVEEDEEEEDEPEQMVEKQQQTALKLKQEKDEMPQSYVSEDCEEGGSLTKESTSASVPPEPRSPKEKLQQASRFDRLPVKVVRRKKPFVGSCSSRMGRHQCFDSGLLHWSAGGGDTTAHIQAHFESRVDLLHTCRRQKMLLMEPKTAHLIRQEGHVTATAGDTLLGPALQSDRHQGNGKLVLGASSEQQNCHRIVVLEDEPHSRDEAPLVMLEDWQDELARRCVCISNVLRSLSFVPGNDLEMSRHPGLLLLLGRLLLLHHRHPERRKAPLTYEKDEEGEETTGAGHNEWWWDCLELLRENCLVTLANMSGQLDLSLYPESICLPLLDGLLHWAVCPSAEAQDPFPTLGLGGSLSPQTLVLETLSKLSIQDNNVDLILATPPFGRLEKLYGCLVRLVGDRKATVCREMAVVLLANLAQGDSLAARAIAVQKGSVGNLLGFLEDSLAATQFQQSPGSLLQVQEGPFEPTSMDMMRRAARALHAMAQVEQNRAEFTLYESRLLDISVSPLMNSLVAHVVCDVLFLIGQS</sequence>
<feature type="region of interest" description="Disordered" evidence="11">
    <location>
        <begin position="1066"/>
        <end position="1158"/>
    </location>
</feature>
<evidence type="ECO:0000256" key="10">
    <source>
        <dbReference type="ARBA" id="ARBA00023242"/>
    </source>
</evidence>
<accession>A0A8C9T3E5</accession>
<keyword evidence="6" id="KW-0007">Acetylation</keyword>
<dbReference type="GO" id="GO:0016514">
    <property type="term" value="C:SWI/SNF complex"/>
    <property type="evidence" value="ECO:0007669"/>
    <property type="project" value="InterPro"/>
</dbReference>
<dbReference type="InterPro" id="IPR033388">
    <property type="entry name" value="BAF250_C"/>
</dbReference>
<feature type="compositionally biased region" description="Gly residues" evidence="11">
    <location>
        <begin position="59"/>
        <end position="70"/>
    </location>
</feature>
<dbReference type="Gene3D" id="1.25.10.10">
    <property type="entry name" value="Leucine-rich Repeat Variant"/>
    <property type="match status" value="1"/>
</dbReference>
<feature type="compositionally biased region" description="Low complexity" evidence="11">
    <location>
        <begin position="98"/>
        <end position="108"/>
    </location>
</feature>
<dbReference type="FunFam" id="1.10.150.60:FF:000002">
    <property type="entry name" value="AT-rich interactive domain-containing protein 1B"/>
    <property type="match status" value="1"/>
</dbReference>
<reference evidence="13" key="2">
    <citation type="submission" date="2025-08" db="UniProtKB">
        <authorList>
            <consortium name="Ensembl"/>
        </authorList>
    </citation>
    <scope>IDENTIFICATION</scope>
</reference>
<feature type="compositionally biased region" description="Polar residues" evidence="11">
    <location>
        <begin position="1263"/>
        <end position="1279"/>
    </location>
</feature>
<dbReference type="GO" id="GO:0006338">
    <property type="term" value="P:chromatin remodeling"/>
    <property type="evidence" value="ECO:0007669"/>
    <property type="project" value="InterPro"/>
</dbReference>
<feature type="compositionally biased region" description="Low complexity" evidence="11">
    <location>
        <begin position="1085"/>
        <end position="1094"/>
    </location>
</feature>
<feature type="compositionally biased region" description="Low complexity" evidence="11">
    <location>
        <begin position="515"/>
        <end position="534"/>
    </location>
</feature>
<evidence type="ECO:0000256" key="2">
    <source>
        <dbReference type="ARBA" id="ARBA00022481"/>
    </source>
</evidence>
<dbReference type="SMART" id="SM00501">
    <property type="entry name" value="BRIGHT"/>
    <property type="match status" value="1"/>
</dbReference>
<feature type="compositionally biased region" description="Low complexity" evidence="11">
    <location>
        <begin position="491"/>
        <end position="506"/>
    </location>
</feature>
<dbReference type="GO" id="GO:0007399">
    <property type="term" value="P:nervous system development"/>
    <property type="evidence" value="ECO:0007669"/>
    <property type="project" value="UniProtKB-KW"/>
</dbReference>
<feature type="region of interest" description="Disordered" evidence="11">
    <location>
        <begin position="916"/>
        <end position="950"/>
    </location>
</feature>
<organism evidence="13 14">
    <name type="scientific">Scleropages formosus</name>
    <name type="common">Asian bonytongue</name>
    <name type="synonym">Osteoglossum formosum</name>
    <dbReference type="NCBI Taxonomy" id="113540"/>
    <lineage>
        <taxon>Eukaryota</taxon>
        <taxon>Metazoa</taxon>
        <taxon>Chordata</taxon>
        <taxon>Craniata</taxon>
        <taxon>Vertebrata</taxon>
        <taxon>Euteleostomi</taxon>
        <taxon>Actinopterygii</taxon>
        <taxon>Neopterygii</taxon>
        <taxon>Teleostei</taxon>
        <taxon>Osteoglossocephala</taxon>
        <taxon>Osteoglossomorpha</taxon>
        <taxon>Osteoglossiformes</taxon>
        <taxon>Osteoglossidae</taxon>
        <taxon>Scleropages</taxon>
    </lineage>
</organism>
<feature type="region of interest" description="Disordered" evidence="11">
    <location>
        <begin position="1189"/>
        <end position="1434"/>
    </location>
</feature>
<reference evidence="13" key="3">
    <citation type="submission" date="2025-09" db="UniProtKB">
        <authorList>
            <consortium name="Ensembl"/>
        </authorList>
    </citation>
    <scope>IDENTIFICATION</scope>
</reference>
<dbReference type="InterPro" id="IPR036431">
    <property type="entry name" value="ARID_dom_sf"/>
</dbReference>
<evidence type="ECO:0000256" key="5">
    <source>
        <dbReference type="ARBA" id="ARBA00022902"/>
    </source>
</evidence>
<dbReference type="InterPro" id="IPR021906">
    <property type="entry name" value="BAF250/Osa"/>
</dbReference>
<keyword evidence="5" id="KW-0524">Neurogenesis</keyword>
<dbReference type="GO" id="GO:0005654">
    <property type="term" value="C:nucleoplasm"/>
    <property type="evidence" value="ECO:0007669"/>
    <property type="project" value="TreeGrafter"/>
</dbReference>
<dbReference type="PANTHER" id="PTHR12656:SF12">
    <property type="entry name" value="AT-RICH INTERACTIVE DOMAIN-CONTAINING PROTEIN 1A"/>
    <property type="match status" value="1"/>
</dbReference>
<dbReference type="GeneTree" id="ENSGT00940000155194"/>
<feature type="compositionally biased region" description="Gly residues" evidence="11">
    <location>
        <begin position="78"/>
        <end position="88"/>
    </location>
</feature>
<feature type="compositionally biased region" description="Low complexity" evidence="11">
    <location>
        <begin position="1288"/>
        <end position="1303"/>
    </location>
</feature>
<feature type="compositionally biased region" description="Polar residues" evidence="11">
    <location>
        <begin position="1242"/>
        <end position="1253"/>
    </location>
</feature>
<evidence type="ECO:0000256" key="4">
    <source>
        <dbReference type="ARBA" id="ARBA00022853"/>
    </source>
</evidence>
<dbReference type="GO" id="GO:0006357">
    <property type="term" value="P:regulation of transcription by RNA polymerase II"/>
    <property type="evidence" value="ECO:0007669"/>
    <property type="project" value="TreeGrafter"/>
</dbReference>
<feature type="compositionally biased region" description="Basic and acidic residues" evidence="11">
    <location>
        <begin position="18"/>
        <end position="27"/>
    </location>
</feature>
<dbReference type="GO" id="GO:0031491">
    <property type="term" value="F:nucleosome binding"/>
    <property type="evidence" value="ECO:0007669"/>
    <property type="project" value="TreeGrafter"/>
</dbReference>
<feature type="compositionally biased region" description="Basic and acidic residues" evidence="11">
    <location>
        <begin position="1737"/>
        <end position="1748"/>
    </location>
</feature>
<keyword evidence="9" id="KW-0804">Transcription</keyword>